<dbReference type="AlphaFoldDB" id="A0AAJ2KXY1"/>
<organism evidence="2 3">
    <name type="scientific">Alkalihalophilus pseudofirmus</name>
    <name type="common">Bacillus pseudofirmus</name>
    <dbReference type="NCBI Taxonomy" id="79885"/>
    <lineage>
        <taxon>Bacteria</taxon>
        <taxon>Bacillati</taxon>
        <taxon>Bacillota</taxon>
        <taxon>Bacilli</taxon>
        <taxon>Bacillales</taxon>
        <taxon>Bacillaceae</taxon>
        <taxon>Alkalihalophilus</taxon>
    </lineage>
</organism>
<dbReference type="EMBL" id="JAWJAY010000001">
    <property type="protein sequence ID" value="MDV2883798.1"/>
    <property type="molecule type" value="Genomic_DNA"/>
</dbReference>
<reference evidence="2" key="1">
    <citation type="submission" date="2023-10" db="EMBL/GenBank/DDBJ databases">
        <title>Screening of Alkalihalophilus pseudofirmusBZ-TG-HK211 and Its Alleviation of Salt Stress on Rapeseed Growth.</title>
        <authorList>
            <person name="Zhao B."/>
            <person name="Guo T."/>
        </authorList>
    </citation>
    <scope>NUCLEOTIDE SEQUENCE</scope>
    <source>
        <strain evidence="2">BZ-TG-HK211</strain>
    </source>
</reference>
<feature type="coiled-coil region" evidence="1">
    <location>
        <begin position="14"/>
        <end position="80"/>
    </location>
</feature>
<gene>
    <name evidence="2" type="ORF">RYX45_01300</name>
</gene>
<accession>A0AAJ2KXY1</accession>
<proteinExistence type="predicted"/>
<dbReference type="Pfam" id="PF05565">
    <property type="entry name" value="Sipho_Gp157"/>
    <property type="match status" value="1"/>
</dbReference>
<dbReference type="RefSeq" id="WP_323465646.1">
    <property type="nucleotide sequence ID" value="NZ_CP144224.1"/>
</dbReference>
<sequence length="160" mass="17949">MKIYELTAGYQQVLEMVEEGNSDYLETLEALEDAIEDKAENTAKMIKSLDAQTEVIKAEEKRLADRRKSLENQAKRMKEYLQHNLEAAGLKKVKGSLLTVAIQKNAPSLNITDESSIDRSFFNTPEPVPVLDKKSLLQAIKDGVEVAGAELKQTESLRIR</sequence>
<dbReference type="InterPro" id="IPR008840">
    <property type="entry name" value="Sipho_Gp157"/>
</dbReference>
<evidence type="ECO:0000313" key="3">
    <source>
        <dbReference type="Proteomes" id="UP001285636"/>
    </source>
</evidence>
<comment type="caution">
    <text evidence="2">The sequence shown here is derived from an EMBL/GenBank/DDBJ whole genome shotgun (WGS) entry which is preliminary data.</text>
</comment>
<keyword evidence="1" id="KW-0175">Coiled coil</keyword>
<name>A0AAJ2KXY1_ALKPS</name>
<evidence type="ECO:0000313" key="2">
    <source>
        <dbReference type="EMBL" id="MDV2883798.1"/>
    </source>
</evidence>
<evidence type="ECO:0000256" key="1">
    <source>
        <dbReference type="SAM" id="Coils"/>
    </source>
</evidence>
<protein>
    <submittedName>
        <fullName evidence="2">Siphovirus Gp157 family protein</fullName>
    </submittedName>
</protein>
<dbReference type="Proteomes" id="UP001285636">
    <property type="component" value="Unassembled WGS sequence"/>
</dbReference>